<keyword evidence="7" id="KW-0460">Magnesium</keyword>
<dbReference type="GO" id="GO:0035529">
    <property type="term" value="F:NADH pyrophosphatase activity"/>
    <property type="evidence" value="ECO:0007669"/>
    <property type="project" value="TreeGrafter"/>
</dbReference>
<evidence type="ECO:0000256" key="7">
    <source>
        <dbReference type="ARBA" id="ARBA00022842"/>
    </source>
</evidence>
<evidence type="ECO:0000256" key="1">
    <source>
        <dbReference type="ARBA" id="ARBA00001946"/>
    </source>
</evidence>
<dbReference type="InterPro" id="IPR050241">
    <property type="entry name" value="NAD-cap_RNA_hydrolase_NudC"/>
</dbReference>
<comment type="caution">
    <text evidence="11">The sequence shown here is derived from an EMBL/GenBank/DDBJ whole genome shotgun (WGS) entry which is preliminary data.</text>
</comment>
<feature type="domain" description="Nudix hydrolase" evidence="10">
    <location>
        <begin position="147"/>
        <end position="279"/>
    </location>
</feature>
<comment type="similarity">
    <text evidence="3">Belongs to the Nudix hydrolase family. NudC subfamily.</text>
</comment>
<dbReference type="SUPFAM" id="SSF55811">
    <property type="entry name" value="Nudix"/>
    <property type="match status" value="1"/>
</dbReference>
<dbReference type="InterPro" id="IPR049734">
    <property type="entry name" value="NudC-like_C"/>
</dbReference>
<dbReference type="InterPro" id="IPR015376">
    <property type="entry name" value="Znr_NADH_PPase"/>
</dbReference>
<dbReference type="PANTHER" id="PTHR42904">
    <property type="entry name" value="NUDIX HYDROLASE, NUDC SUBFAMILY"/>
    <property type="match status" value="1"/>
</dbReference>
<dbReference type="Proteomes" id="UP000285023">
    <property type="component" value="Unassembled WGS sequence"/>
</dbReference>
<organism evidence="11 12">
    <name type="scientific">Sphingomonas edaphi</name>
    <dbReference type="NCBI Taxonomy" id="2315689"/>
    <lineage>
        <taxon>Bacteria</taxon>
        <taxon>Pseudomonadati</taxon>
        <taxon>Pseudomonadota</taxon>
        <taxon>Alphaproteobacteria</taxon>
        <taxon>Sphingomonadales</taxon>
        <taxon>Sphingomonadaceae</taxon>
        <taxon>Sphingomonas</taxon>
    </lineage>
</organism>
<evidence type="ECO:0000313" key="11">
    <source>
        <dbReference type="EMBL" id="RIX32233.1"/>
    </source>
</evidence>
<sequence length="286" mass="31017">MPPDPFFAGPGLDRADHLRADPDAILALRLRPDALALHWENGAPAISEDGRLRWNAMAGDLPIFLGLDDGAPRFSALPDGDVLFDTRAHFALLANVDAAEAPVFAAALSLANWHRRHRYCSVCGVATDANRGGWSRACPACRAEHYPRCDPVVIMLAEHDGELLLGRQSHYPPGRYSALAGFVEPGETIEAAVARELAEEAGIAVTDVHYIASQPWPFPSSLMIGIHATSLDRNITIDTTELDDARWFTRHEVMGALAGDGNSAFLPPPPWAIAHTLLETWVNGLK</sequence>
<evidence type="ECO:0000256" key="4">
    <source>
        <dbReference type="ARBA" id="ARBA00012381"/>
    </source>
</evidence>
<dbReference type="EC" id="3.6.1.22" evidence="4"/>
<dbReference type="GO" id="GO:0110153">
    <property type="term" value="F:RNA NAD-cap (NMN-forming) hydrolase activity"/>
    <property type="evidence" value="ECO:0007669"/>
    <property type="project" value="RHEA"/>
</dbReference>
<reference evidence="11 12" key="1">
    <citation type="submission" date="2018-09" db="EMBL/GenBank/DDBJ databases">
        <title>Sphingomonas sp. DAC4.</title>
        <authorList>
            <person name="Seo T."/>
        </authorList>
    </citation>
    <scope>NUCLEOTIDE SEQUENCE [LARGE SCALE GENOMIC DNA]</scope>
    <source>
        <strain evidence="11 12">DAC4</strain>
    </source>
</reference>
<evidence type="ECO:0000256" key="5">
    <source>
        <dbReference type="ARBA" id="ARBA00022723"/>
    </source>
</evidence>
<dbReference type="GO" id="GO:0006742">
    <property type="term" value="P:NADP+ catabolic process"/>
    <property type="evidence" value="ECO:0007669"/>
    <property type="project" value="TreeGrafter"/>
</dbReference>
<protein>
    <recommendedName>
        <fullName evidence="4">NAD(+) diphosphatase</fullName>
        <ecNumber evidence="4">3.6.1.22</ecNumber>
    </recommendedName>
</protein>
<dbReference type="Pfam" id="PF00293">
    <property type="entry name" value="NUDIX"/>
    <property type="match status" value="1"/>
</dbReference>
<dbReference type="Pfam" id="PF09297">
    <property type="entry name" value="Zn_ribbon_NUD"/>
    <property type="match status" value="1"/>
</dbReference>
<proteinExistence type="inferred from homology"/>
<dbReference type="InterPro" id="IPR000086">
    <property type="entry name" value="NUDIX_hydrolase_dom"/>
</dbReference>
<dbReference type="PANTHER" id="PTHR42904:SF6">
    <property type="entry name" value="NAD-CAPPED RNA HYDROLASE NUDT12"/>
    <property type="match status" value="1"/>
</dbReference>
<dbReference type="PROSITE" id="PS00893">
    <property type="entry name" value="NUDIX_BOX"/>
    <property type="match status" value="1"/>
</dbReference>
<comment type="catalytic activity">
    <reaction evidence="9">
        <text>a 5'-end NAD(+)-phospho-ribonucleoside in mRNA + H2O = a 5'-end phospho-adenosine-phospho-ribonucleoside in mRNA + beta-nicotinamide D-ribonucleotide + 2 H(+)</text>
        <dbReference type="Rhea" id="RHEA:60876"/>
        <dbReference type="Rhea" id="RHEA-COMP:15698"/>
        <dbReference type="Rhea" id="RHEA-COMP:15719"/>
        <dbReference type="ChEBI" id="CHEBI:14649"/>
        <dbReference type="ChEBI" id="CHEBI:15377"/>
        <dbReference type="ChEBI" id="CHEBI:15378"/>
        <dbReference type="ChEBI" id="CHEBI:144029"/>
        <dbReference type="ChEBI" id="CHEBI:144051"/>
    </reaction>
    <physiologicalReaction direction="left-to-right" evidence="9">
        <dbReference type="Rhea" id="RHEA:60877"/>
    </physiologicalReaction>
</comment>
<dbReference type="NCBIfam" id="NF001299">
    <property type="entry name" value="PRK00241.1"/>
    <property type="match status" value="1"/>
</dbReference>
<dbReference type="GO" id="GO:0005829">
    <property type="term" value="C:cytosol"/>
    <property type="evidence" value="ECO:0007669"/>
    <property type="project" value="TreeGrafter"/>
</dbReference>
<dbReference type="PROSITE" id="PS51462">
    <property type="entry name" value="NUDIX"/>
    <property type="match status" value="1"/>
</dbReference>
<dbReference type="Gene3D" id="3.90.79.20">
    <property type="match status" value="1"/>
</dbReference>
<comment type="cofactor">
    <cofactor evidence="2">
        <name>Zn(2+)</name>
        <dbReference type="ChEBI" id="CHEBI:29105"/>
    </cofactor>
</comment>
<evidence type="ECO:0000256" key="3">
    <source>
        <dbReference type="ARBA" id="ARBA00009595"/>
    </source>
</evidence>
<dbReference type="Gene3D" id="3.90.79.10">
    <property type="entry name" value="Nucleoside Triphosphate Pyrophosphohydrolase"/>
    <property type="match status" value="1"/>
</dbReference>
<evidence type="ECO:0000259" key="10">
    <source>
        <dbReference type="PROSITE" id="PS51462"/>
    </source>
</evidence>
<keyword evidence="12" id="KW-1185">Reference proteome</keyword>
<dbReference type="InterPro" id="IPR020084">
    <property type="entry name" value="NUDIX_hydrolase_CS"/>
</dbReference>
<dbReference type="CDD" id="cd03429">
    <property type="entry name" value="NUDIX_NADH_pyrophosphatase_Nudt13"/>
    <property type="match status" value="1"/>
</dbReference>
<accession>A0A418Q333</accession>
<keyword evidence="6 11" id="KW-0378">Hydrolase</keyword>
<comment type="cofactor">
    <cofactor evidence="1">
        <name>Mg(2+)</name>
        <dbReference type="ChEBI" id="CHEBI:18420"/>
    </cofactor>
</comment>
<evidence type="ECO:0000256" key="2">
    <source>
        <dbReference type="ARBA" id="ARBA00001947"/>
    </source>
</evidence>
<gene>
    <name evidence="11" type="ORF">D3M59_04530</name>
</gene>
<evidence type="ECO:0000256" key="8">
    <source>
        <dbReference type="ARBA" id="ARBA00023027"/>
    </source>
</evidence>
<dbReference type="GO" id="GO:0019677">
    <property type="term" value="P:NAD+ catabolic process"/>
    <property type="evidence" value="ECO:0007669"/>
    <property type="project" value="TreeGrafter"/>
</dbReference>
<dbReference type="GO" id="GO:0046872">
    <property type="term" value="F:metal ion binding"/>
    <property type="evidence" value="ECO:0007669"/>
    <property type="project" value="UniProtKB-KW"/>
</dbReference>
<evidence type="ECO:0000256" key="9">
    <source>
        <dbReference type="ARBA" id="ARBA00023679"/>
    </source>
</evidence>
<dbReference type="InterPro" id="IPR015797">
    <property type="entry name" value="NUDIX_hydrolase-like_dom_sf"/>
</dbReference>
<dbReference type="EMBL" id="QXTF01000001">
    <property type="protein sequence ID" value="RIX32233.1"/>
    <property type="molecule type" value="Genomic_DNA"/>
</dbReference>
<dbReference type="OrthoDB" id="9791656at2"/>
<dbReference type="AlphaFoldDB" id="A0A418Q333"/>
<keyword evidence="8" id="KW-0520">NAD</keyword>
<name>A0A418Q333_9SPHN</name>
<keyword evidence="5" id="KW-0479">Metal-binding</keyword>
<evidence type="ECO:0000313" key="12">
    <source>
        <dbReference type="Proteomes" id="UP000285023"/>
    </source>
</evidence>
<evidence type="ECO:0000256" key="6">
    <source>
        <dbReference type="ARBA" id="ARBA00022801"/>
    </source>
</evidence>